<dbReference type="EMBL" id="PCRP01000069">
    <property type="protein sequence ID" value="PIP23253.1"/>
    <property type="molecule type" value="Genomic_DNA"/>
</dbReference>
<reference evidence="13 14" key="1">
    <citation type="submission" date="2017-09" db="EMBL/GenBank/DDBJ databases">
        <title>Depth-based differentiation of microbial function through sediment-hosted aquifers and enrichment of novel symbionts in the deep terrestrial subsurface.</title>
        <authorList>
            <person name="Probst A.J."/>
            <person name="Ladd B."/>
            <person name="Jarett J.K."/>
            <person name="Geller-Mcgrath D.E."/>
            <person name="Sieber C.M."/>
            <person name="Emerson J.B."/>
            <person name="Anantharaman K."/>
            <person name="Thomas B.C."/>
            <person name="Malmstrom R."/>
            <person name="Stieglmeier M."/>
            <person name="Klingl A."/>
            <person name="Woyke T."/>
            <person name="Ryan C.M."/>
            <person name="Banfield J.F."/>
        </authorList>
    </citation>
    <scope>NUCLEOTIDE SEQUENCE [LARGE SCALE GENOMIC DNA]</scope>
    <source>
        <strain evidence="13">CG23_combo_of_CG06-09_8_20_14_all_38_19</strain>
    </source>
</reference>
<feature type="binding site" evidence="10 11">
    <location>
        <position position="318"/>
    </location>
    <ligand>
        <name>ATP</name>
        <dbReference type="ChEBI" id="CHEBI:30616"/>
    </ligand>
</feature>
<comment type="caution">
    <text evidence="13">The sequence shown here is derived from an EMBL/GenBank/DDBJ whole genome shotgun (WGS) entry which is preliminary data.</text>
</comment>
<dbReference type="EC" id="2.7.2.3" evidence="4 10"/>
<comment type="pathway">
    <text evidence="2 10">Carbohydrate degradation; glycolysis; pyruvate from D-glyceraldehyde 3-phosphate: step 2/5.</text>
</comment>
<evidence type="ECO:0000256" key="10">
    <source>
        <dbReference type="HAMAP-Rule" id="MF_00145"/>
    </source>
</evidence>
<evidence type="ECO:0000256" key="9">
    <source>
        <dbReference type="ARBA" id="ARBA00022840"/>
    </source>
</evidence>
<dbReference type="Proteomes" id="UP000230273">
    <property type="component" value="Unassembled WGS sequence"/>
</dbReference>
<dbReference type="GO" id="GO:0006096">
    <property type="term" value="P:glycolytic process"/>
    <property type="evidence" value="ECO:0007669"/>
    <property type="project" value="UniProtKB-UniRule"/>
</dbReference>
<dbReference type="GO" id="GO:0005829">
    <property type="term" value="C:cytosol"/>
    <property type="evidence" value="ECO:0007669"/>
    <property type="project" value="TreeGrafter"/>
</dbReference>
<feature type="binding site" evidence="10">
    <location>
        <begin position="58"/>
        <end position="61"/>
    </location>
    <ligand>
        <name>substrate</name>
    </ligand>
</feature>
<evidence type="ECO:0000256" key="6">
    <source>
        <dbReference type="ARBA" id="ARBA00022679"/>
    </source>
</evidence>
<name>A0A2G9YX04_9BACT</name>
<dbReference type="GO" id="GO:0005524">
    <property type="term" value="F:ATP binding"/>
    <property type="evidence" value="ECO:0007669"/>
    <property type="project" value="UniProtKB-KW"/>
</dbReference>
<keyword evidence="10" id="KW-0963">Cytoplasm</keyword>
<dbReference type="PANTHER" id="PTHR11406:SF23">
    <property type="entry name" value="PHOSPHOGLYCERATE KINASE 1, CHLOROPLASTIC-RELATED"/>
    <property type="match status" value="1"/>
</dbReference>
<keyword evidence="9 10" id="KW-0067">ATP-binding</keyword>
<dbReference type="InterPro" id="IPR001576">
    <property type="entry name" value="Phosphoglycerate_kinase"/>
</dbReference>
<dbReference type="GO" id="GO:0006094">
    <property type="term" value="P:gluconeogenesis"/>
    <property type="evidence" value="ECO:0007669"/>
    <property type="project" value="TreeGrafter"/>
</dbReference>
<keyword evidence="8 10" id="KW-0418">Kinase</keyword>
<feature type="binding site" evidence="10">
    <location>
        <position position="150"/>
    </location>
    <ligand>
        <name>substrate</name>
    </ligand>
</feature>
<dbReference type="HAMAP" id="MF_00145">
    <property type="entry name" value="Phosphoglyc_kinase"/>
    <property type="match status" value="1"/>
</dbReference>
<feature type="binding site" evidence="10">
    <location>
        <position position="117"/>
    </location>
    <ligand>
        <name>substrate</name>
    </ligand>
</feature>
<evidence type="ECO:0000256" key="7">
    <source>
        <dbReference type="ARBA" id="ARBA00022741"/>
    </source>
</evidence>
<evidence type="ECO:0000256" key="8">
    <source>
        <dbReference type="ARBA" id="ARBA00022777"/>
    </source>
</evidence>
<protein>
    <recommendedName>
        <fullName evidence="5 10">Phosphoglycerate kinase</fullName>
        <ecNumber evidence="4 10">2.7.2.3</ecNumber>
    </recommendedName>
</protein>
<evidence type="ECO:0000313" key="13">
    <source>
        <dbReference type="EMBL" id="PIP23253.1"/>
    </source>
</evidence>
<dbReference type="PROSITE" id="PS00111">
    <property type="entry name" value="PGLYCERATE_KINASE"/>
    <property type="match status" value="1"/>
</dbReference>
<feature type="binding site" evidence="10">
    <location>
        <begin position="345"/>
        <end position="348"/>
    </location>
    <ligand>
        <name>ATP</name>
        <dbReference type="ChEBI" id="CHEBI:30616"/>
    </ligand>
</feature>
<feature type="binding site" evidence="10">
    <location>
        <position position="35"/>
    </location>
    <ligand>
        <name>substrate</name>
    </ligand>
</feature>
<dbReference type="UniPathway" id="UPA00109">
    <property type="reaction ID" value="UER00185"/>
</dbReference>
<dbReference type="SUPFAM" id="SSF53748">
    <property type="entry name" value="Phosphoglycerate kinase"/>
    <property type="match status" value="1"/>
</dbReference>
<evidence type="ECO:0000256" key="1">
    <source>
        <dbReference type="ARBA" id="ARBA00000642"/>
    </source>
</evidence>
<accession>A0A2G9YX04</accession>
<dbReference type="Pfam" id="PF00162">
    <property type="entry name" value="PGK"/>
    <property type="match status" value="1"/>
</dbReference>
<organism evidence="13 14">
    <name type="scientific">Candidatus Nealsonbacteria bacterium CG23_combo_of_CG06-09_8_20_14_all_38_19</name>
    <dbReference type="NCBI Taxonomy" id="1974721"/>
    <lineage>
        <taxon>Bacteria</taxon>
        <taxon>Candidatus Nealsoniibacteriota</taxon>
    </lineage>
</organism>
<dbReference type="InterPro" id="IPR015824">
    <property type="entry name" value="Phosphoglycerate_kinase_N"/>
</dbReference>
<sequence>MKTLKELNLKKKRVLVRCDFNVPLDEVGLITDDSRIKEVLPTIEYLLKTEAKVILMSHLDDPKGRVVEKLRLNEVQKKLSYYLKIPVAKTRDCIGKKVQESVMKMKPGELLLLENLRFHKEEEENAISFSKELSKLGDIFINEAFGVCHRSHASIVGVPSFLTSAAGFLLEKEVRVFSKALENPWRPLVVIIGGVKIDTKIKTIEKFLKTADHLLLGSKLAESILTVNGLLVGREFPEKEITSRIKKIKLTNPKIHLPTDGLMSLPSLQENYLRIGAIGTLRKEEEIFDIGPETARLFSEIIKTAKMIIWNGPVGFFEKPPFDKGTKKVAEAICKNYSAFKIAGGGETIMFLKKYGLIEKFDHVSIGGGAMLALLSGGKLPGLEALK</sequence>
<evidence type="ECO:0000256" key="5">
    <source>
        <dbReference type="ARBA" id="ARBA00016471"/>
    </source>
</evidence>
<dbReference type="GO" id="GO:0004618">
    <property type="term" value="F:phosphoglycerate kinase activity"/>
    <property type="evidence" value="ECO:0007669"/>
    <property type="project" value="UniProtKB-UniRule"/>
</dbReference>
<keyword evidence="10" id="KW-0324">Glycolysis</keyword>
<dbReference type="InterPro" id="IPR036043">
    <property type="entry name" value="Phosphoglycerate_kinase_sf"/>
</dbReference>
<comment type="catalytic activity">
    <reaction evidence="1 10 12">
        <text>(2R)-3-phosphoglycerate + ATP = (2R)-3-phospho-glyceroyl phosphate + ADP</text>
        <dbReference type="Rhea" id="RHEA:14801"/>
        <dbReference type="ChEBI" id="CHEBI:30616"/>
        <dbReference type="ChEBI" id="CHEBI:57604"/>
        <dbReference type="ChEBI" id="CHEBI:58272"/>
        <dbReference type="ChEBI" id="CHEBI:456216"/>
        <dbReference type="EC" id="2.7.2.3"/>
    </reaction>
</comment>
<evidence type="ECO:0000256" key="3">
    <source>
        <dbReference type="ARBA" id="ARBA00008982"/>
    </source>
</evidence>
<feature type="binding site" evidence="10">
    <location>
        <begin position="19"/>
        <end position="21"/>
    </location>
    <ligand>
        <name>substrate</name>
    </ligand>
</feature>
<dbReference type="GO" id="GO:0043531">
    <property type="term" value="F:ADP binding"/>
    <property type="evidence" value="ECO:0007669"/>
    <property type="project" value="TreeGrafter"/>
</dbReference>
<comment type="subunit">
    <text evidence="10">Monomer.</text>
</comment>
<evidence type="ECO:0000256" key="11">
    <source>
        <dbReference type="PIRSR" id="PIRSR000724-2"/>
    </source>
</evidence>
<dbReference type="InterPro" id="IPR015911">
    <property type="entry name" value="Phosphoglycerate_kinase_CS"/>
</dbReference>
<keyword evidence="7 10" id="KW-0547">Nucleotide-binding</keyword>
<dbReference type="PRINTS" id="PR00477">
    <property type="entry name" value="PHGLYCKINASE"/>
</dbReference>
<feature type="binding site" evidence="10 11">
    <location>
        <position position="200"/>
    </location>
    <ligand>
        <name>ATP</name>
        <dbReference type="ChEBI" id="CHEBI:30616"/>
    </ligand>
</feature>
<dbReference type="PANTHER" id="PTHR11406">
    <property type="entry name" value="PHOSPHOGLYCERATE KINASE"/>
    <property type="match status" value="1"/>
</dbReference>
<dbReference type="FunFam" id="3.40.50.1260:FF:000006">
    <property type="entry name" value="Phosphoglycerate kinase"/>
    <property type="match status" value="1"/>
</dbReference>
<dbReference type="PIRSF" id="PIRSF000724">
    <property type="entry name" value="Pgk"/>
    <property type="match status" value="1"/>
</dbReference>
<proteinExistence type="inferred from homology"/>
<dbReference type="Gene3D" id="3.40.50.1260">
    <property type="entry name" value="Phosphoglycerate kinase, N-terminal domain"/>
    <property type="match status" value="2"/>
</dbReference>
<evidence type="ECO:0000256" key="12">
    <source>
        <dbReference type="RuleBase" id="RU000532"/>
    </source>
</evidence>
<keyword evidence="6 10" id="KW-0808">Transferase</keyword>
<evidence type="ECO:0000256" key="2">
    <source>
        <dbReference type="ARBA" id="ARBA00004838"/>
    </source>
</evidence>
<comment type="similarity">
    <text evidence="3 10 12">Belongs to the phosphoglycerate kinase family.</text>
</comment>
<dbReference type="AlphaFoldDB" id="A0A2G9YX04"/>
<comment type="subcellular location">
    <subcellularLocation>
        <location evidence="10">Cytoplasm</location>
    </subcellularLocation>
</comment>
<gene>
    <name evidence="10 13" type="primary">pgk</name>
    <name evidence="13" type="ORF">COX36_04345</name>
</gene>
<comment type="caution">
    <text evidence="10">Lacks conserved residue(s) required for the propagation of feature annotation.</text>
</comment>
<evidence type="ECO:0000313" key="14">
    <source>
        <dbReference type="Proteomes" id="UP000230273"/>
    </source>
</evidence>
<evidence type="ECO:0000256" key="4">
    <source>
        <dbReference type="ARBA" id="ARBA00013061"/>
    </source>
</evidence>